<comment type="caution">
    <text evidence="6">The sequence shown here is derived from an EMBL/GenBank/DDBJ whole genome shotgun (WGS) entry which is preliminary data.</text>
</comment>
<evidence type="ECO:0000259" key="5">
    <source>
        <dbReference type="Pfam" id="PF22039"/>
    </source>
</evidence>
<evidence type="ECO:0000313" key="7">
    <source>
        <dbReference type="Proteomes" id="UP001500866"/>
    </source>
</evidence>
<name>A0ABP3RCD6_9BACI</name>
<keyword evidence="3" id="KW-0862">Zinc</keyword>
<dbReference type="Gene3D" id="2.30.40.10">
    <property type="entry name" value="Urease, subunit C, domain 1"/>
    <property type="match status" value="2"/>
</dbReference>
<dbReference type="PANTHER" id="PTHR43135:SF3">
    <property type="entry name" value="ALPHA-D-RIBOSE 1-METHYLPHOSPHONATE 5-TRIPHOSPHATE DIPHOSPHATASE"/>
    <property type="match status" value="1"/>
</dbReference>
<dbReference type="PANTHER" id="PTHR43135">
    <property type="entry name" value="ALPHA-D-RIBOSE 1-METHYLPHOSPHONATE 5-TRIPHOSPHATE DIPHOSPHATASE"/>
    <property type="match status" value="1"/>
</dbReference>
<reference evidence="7" key="1">
    <citation type="journal article" date="2019" name="Int. J. Syst. Evol. Microbiol.">
        <title>The Global Catalogue of Microorganisms (GCM) 10K type strain sequencing project: providing services to taxonomists for standard genome sequencing and annotation.</title>
        <authorList>
            <consortium name="The Broad Institute Genomics Platform"/>
            <consortium name="The Broad Institute Genome Sequencing Center for Infectious Disease"/>
            <person name="Wu L."/>
            <person name="Ma J."/>
        </authorList>
    </citation>
    <scope>NUCLEOTIDE SEQUENCE [LARGE SCALE GENOMIC DNA]</scope>
    <source>
        <strain evidence="7">JCM 15395</strain>
    </source>
</reference>
<evidence type="ECO:0000256" key="2">
    <source>
        <dbReference type="ARBA" id="ARBA00022801"/>
    </source>
</evidence>
<evidence type="ECO:0000259" key="4">
    <source>
        <dbReference type="Pfam" id="PF01979"/>
    </source>
</evidence>
<dbReference type="Pfam" id="PF01979">
    <property type="entry name" value="Amidohydro_1"/>
    <property type="match status" value="1"/>
</dbReference>
<gene>
    <name evidence="6" type="primary">hutI_2</name>
    <name evidence="6" type="ORF">GCM10009001_26350</name>
</gene>
<dbReference type="SUPFAM" id="SSF51338">
    <property type="entry name" value="Composite domain of metallo-dependent hydrolases"/>
    <property type="match status" value="1"/>
</dbReference>
<evidence type="ECO:0000256" key="3">
    <source>
        <dbReference type="ARBA" id="ARBA00022833"/>
    </source>
</evidence>
<keyword evidence="1" id="KW-0479">Metal-binding</keyword>
<dbReference type="Proteomes" id="UP001500866">
    <property type="component" value="Unassembled WGS sequence"/>
</dbReference>
<evidence type="ECO:0000256" key="1">
    <source>
        <dbReference type="ARBA" id="ARBA00022723"/>
    </source>
</evidence>
<evidence type="ECO:0000313" key="6">
    <source>
        <dbReference type="EMBL" id="GAA0607754.1"/>
    </source>
</evidence>
<dbReference type="InterPro" id="IPR032466">
    <property type="entry name" value="Metal_Hydrolase"/>
</dbReference>
<dbReference type="InterPro" id="IPR006680">
    <property type="entry name" value="Amidohydro-rel"/>
</dbReference>
<dbReference type="EMBL" id="BAAADS010000018">
    <property type="protein sequence ID" value="GAA0607754.1"/>
    <property type="molecule type" value="Genomic_DNA"/>
</dbReference>
<dbReference type="Gene3D" id="3.20.20.140">
    <property type="entry name" value="Metal-dependent hydrolases"/>
    <property type="match status" value="1"/>
</dbReference>
<dbReference type="InterPro" id="IPR051781">
    <property type="entry name" value="Metallo-dep_Hydrolase"/>
</dbReference>
<feature type="domain" description="Aminodeoxyfutalosine deaminase/Imidazolonepropionase-like composite" evidence="5">
    <location>
        <begin position="24"/>
        <end position="47"/>
    </location>
</feature>
<dbReference type="InterPro" id="IPR011059">
    <property type="entry name" value="Metal-dep_hydrolase_composite"/>
</dbReference>
<keyword evidence="2" id="KW-0378">Hydrolase</keyword>
<accession>A0ABP3RCD6</accession>
<keyword evidence="7" id="KW-1185">Reference proteome</keyword>
<dbReference type="SUPFAM" id="SSF51556">
    <property type="entry name" value="Metallo-dependent hydrolases"/>
    <property type="match status" value="1"/>
</dbReference>
<dbReference type="RefSeq" id="WP_343813936.1">
    <property type="nucleotide sequence ID" value="NZ_BAAADS010000018.1"/>
</dbReference>
<feature type="domain" description="Amidohydrolase-related" evidence="4">
    <location>
        <begin position="58"/>
        <end position="400"/>
    </location>
</feature>
<proteinExistence type="predicted"/>
<organism evidence="6 7">
    <name type="scientific">Virgibacillus siamensis</name>
    <dbReference type="NCBI Taxonomy" id="480071"/>
    <lineage>
        <taxon>Bacteria</taxon>
        <taxon>Bacillati</taxon>
        <taxon>Bacillota</taxon>
        <taxon>Bacilli</taxon>
        <taxon>Bacillales</taxon>
        <taxon>Bacillaceae</taxon>
        <taxon>Virgibacillus</taxon>
    </lineage>
</organism>
<sequence length="408" mass="44275">MDNVYVIRAGKLVTVSSLGTIYDGAMVVRDGMIEAVGDWDTLHQQFPSLRVMDYSDLVVTPSLVDCHTHLLEFAPGSLYTITAETHFMAGKSLLLHALTSGITALGEQICGHPKSVFSINDYRNAVKDFPMDITFAATSISIGFSELAHFTSITGAKSVSQSDLSNPQLIKDMASRNDYPGENLFVNATPANFTAIDVPRAGEIIYTLDELKEIVGIFHQQGKEIGVHVAGEKAIDMTLDAGVDVLHHAHGITDEQIAKAKSQGSKIVATPMGGTHLEPNSPENIVKLVENNIDVSIATDAYLPPYPEVDWLPFKTQALQGPDVFMLIAQPGMKLLQRNGYDENQTLALLTANPASILGKGDQFGKLQIGMDANFLVADGIPGLEITDIESIQRVYFRGKFVVDRIFG</sequence>
<dbReference type="Pfam" id="PF22039">
    <property type="entry name" value="HUTI_composite_bact"/>
    <property type="match status" value="1"/>
</dbReference>
<protein>
    <submittedName>
        <fullName evidence="6">Imidazolonepropionase</fullName>
    </submittedName>
</protein>
<dbReference type="InterPro" id="IPR054418">
    <property type="entry name" value="MQNX/HUTI_composite_N"/>
</dbReference>